<reference evidence="5" key="1">
    <citation type="submission" date="2021-02" db="EMBL/GenBank/DDBJ databases">
        <authorList>
            <person name="Nowell W R."/>
        </authorList>
    </citation>
    <scope>NUCLEOTIDE SEQUENCE</scope>
</reference>
<evidence type="ECO:0000313" key="4">
    <source>
        <dbReference type="EMBL" id="CAF2043345.1"/>
    </source>
</evidence>
<dbReference type="Proteomes" id="UP000663856">
    <property type="component" value="Unassembled WGS sequence"/>
</dbReference>
<evidence type="ECO:0000313" key="2">
    <source>
        <dbReference type="EMBL" id="CAF1592321.1"/>
    </source>
</evidence>
<dbReference type="EMBL" id="CAJOBH010052372">
    <property type="protein sequence ID" value="CAF4385265.1"/>
    <property type="molecule type" value="Genomic_DNA"/>
</dbReference>
<dbReference type="Proteomes" id="UP000681967">
    <property type="component" value="Unassembled WGS sequence"/>
</dbReference>
<organism evidence="5 8">
    <name type="scientific">Rotaria magnacalcarata</name>
    <dbReference type="NCBI Taxonomy" id="392030"/>
    <lineage>
        <taxon>Eukaryota</taxon>
        <taxon>Metazoa</taxon>
        <taxon>Spiralia</taxon>
        <taxon>Gnathifera</taxon>
        <taxon>Rotifera</taxon>
        <taxon>Eurotatoria</taxon>
        <taxon>Bdelloidea</taxon>
        <taxon>Philodinida</taxon>
        <taxon>Philodinidae</taxon>
        <taxon>Rotaria</taxon>
    </lineage>
</organism>
<keyword evidence="1" id="KW-0732">Signal</keyword>
<comment type="caution">
    <text evidence="5">The sequence shown here is derived from an EMBL/GenBank/DDBJ whole genome shotgun (WGS) entry which is preliminary data.</text>
</comment>
<dbReference type="OrthoDB" id="9975340at2759"/>
<evidence type="ECO:0000313" key="5">
    <source>
        <dbReference type="EMBL" id="CAF2135339.1"/>
    </source>
</evidence>
<dbReference type="Proteomes" id="UP000663887">
    <property type="component" value="Unassembled WGS sequence"/>
</dbReference>
<evidence type="ECO:0000313" key="8">
    <source>
        <dbReference type="Proteomes" id="UP000663856"/>
    </source>
</evidence>
<dbReference type="EMBL" id="CAJNOW010017522">
    <property type="protein sequence ID" value="CAF1658405.1"/>
    <property type="molecule type" value="Genomic_DNA"/>
</dbReference>
<feature type="signal peptide" evidence="1">
    <location>
        <begin position="1"/>
        <end position="26"/>
    </location>
</feature>
<evidence type="ECO:0000313" key="6">
    <source>
        <dbReference type="EMBL" id="CAF3870167.1"/>
    </source>
</evidence>
<accession>A0A816WJK3</accession>
<dbReference type="EMBL" id="CAJOBG010000888">
    <property type="protein sequence ID" value="CAF3870167.1"/>
    <property type="molecule type" value="Genomic_DNA"/>
</dbReference>
<dbReference type="EMBL" id="CAJNRF010011852">
    <property type="protein sequence ID" value="CAF2135339.1"/>
    <property type="molecule type" value="Genomic_DNA"/>
</dbReference>
<gene>
    <name evidence="7" type="ORF">BYL167_LOCUS30912</name>
    <name evidence="2" type="ORF">CJN711_LOCUS34187</name>
    <name evidence="3" type="ORF">KQP761_LOCUS31507</name>
    <name evidence="6" type="ORF">OVN521_LOCUS7877</name>
    <name evidence="5" type="ORF">WKI299_LOCUS27226</name>
    <name evidence="4" type="ORF">XDN619_LOCUS7139</name>
</gene>
<dbReference type="Proteomes" id="UP000663834">
    <property type="component" value="Unassembled WGS sequence"/>
</dbReference>
<dbReference type="Proteomes" id="UP000663855">
    <property type="component" value="Unassembled WGS sequence"/>
</dbReference>
<evidence type="ECO:0000313" key="3">
    <source>
        <dbReference type="EMBL" id="CAF1658405.1"/>
    </source>
</evidence>
<feature type="chain" id="PRO_5036413304" evidence="1">
    <location>
        <begin position="27"/>
        <end position="103"/>
    </location>
</feature>
<dbReference type="Proteomes" id="UP000663866">
    <property type="component" value="Unassembled WGS sequence"/>
</dbReference>
<protein>
    <submittedName>
        <fullName evidence="5">Uncharacterized protein</fullName>
    </submittedName>
</protein>
<evidence type="ECO:0000313" key="9">
    <source>
        <dbReference type="Proteomes" id="UP000663866"/>
    </source>
</evidence>
<keyword evidence="9" id="KW-1185">Reference proteome</keyword>
<sequence>MLKLNLIVISAIIFIIFGTIIEETAAGDCNGDRCGCYKGYCWAYVSGTRMRAGDWWCYTQRASIARKLSMWQECCSDSDCFWHRTCGNNVQYKGEEEEYRTVC</sequence>
<dbReference type="EMBL" id="CAJNRG010002095">
    <property type="protein sequence ID" value="CAF2043345.1"/>
    <property type="molecule type" value="Genomic_DNA"/>
</dbReference>
<name>A0A816WJK3_9BILA</name>
<dbReference type="EMBL" id="CAJNOV010016540">
    <property type="protein sequence ID" value="CAF1592321.1"/>
    <property type="molecule type" value="Genomic_DNA"/>
</dbReference>
<evidence type="ECO:0000256" key="1">
    <source>
        <dbReference type="SAM" id="SignalP"/>
    </source>
</evidence>
<proteinExistence type="predicted"/>
<dbReference type="AlphaFoldDB" id="A0A816WJK3"/>
<evidence type="ECO:0000313" key="7">
    <source>
        <dbReference type="EMBL" id="CAF4385265.1"/>
    </source>
</evidence>